<organism evidence="1 2">
    <name type="scientific">Actinacidiphila glaucinigra</name>
    <dbReference type="NCBI Taxonomy" id="235986"/>
    <lineage>
        <taxon>Bacteria</taxon>
        <taxon>Bacillati</taxon>
        <taxon>Actinomycetota</taxon>
        <taxon>Actinomycetes</taxon>
        <taxon>Kitasatosporales</taxon>
        <taxon>Streptomycetaceae</taxon>
        <taxon>Actinacidiphila</taxon>
    </lineage>
</organism>
<dbReference type="InterPro" id="IPR053737">
    <property type="entry name" value="Type_II_TA_Toxin"/>
</dbReference>
<sequence>MTNRIDVPFLLHVAEQVDGDPQVHELGVLYAAVARVHSSAMARDCYGSDHLKAAALLHELARIPCLEHSNLQFAWVSTYGFMKLQGYRLDYQPKVAAALVRDAEAGRVSVEEIAMTLRGWTVR</sequence>
<reference evidence="1 2" key="1">
    <citation type="submission" date="2017-06" db="EMBL/GenBank/DDBJ databases">
        <authorList>
            <person name="Kim H.J."/>
            <person name="Triplett B.A."/>
        </authorList>
    </citation>
    <scope>NUCLEOTIDE SEQUENCE [LARGE SCALE GENOMIC DNA]</scope>
    <source>
        <strain evidence="1 2">CGMCC 4.1858</strain>
    </source>
</reference>
<protein>
    <submittedName>
        <fullName evidence="1">Death on curing protein</fullName>
    </submittedName>
</protein>
<dbReference type="OrthoDB" id="4214595at2"/>
<proteinExistence type="predicted"/>
<dbReference type="Proteomes" id="UP000198280">
    <property type="component" value="Unassembled WGS sequence"/>
</dbReference>
<accession>A0A239NGN8</accession>
<evidence type="ECO:0000313" key="1">
    <source>
        <dbReference type="EMBL" id="SNT53584.1"/>
    </source>
</evidence>
<dbReference type="Gene3D" id="1.20.120.1870">
    <property type="entry name" value="Fic/DOC protein, Fido domain"/>
    <property type="match status" value="1"/>
</dbReference>
<dbReference type="RefSeq" id="WP_089228678.1">
    <property type="nucleotide sequence ID" value="NZ_FZOF01000035.1"/>
</dbReference>
<dbReference type="AlphaFoldDB" id="A0A239NGN8"/>
<name>A0A239NGN8_9ACTN</name>
<keyword evidence="2" id="KW-1185">Reference proteome</keyword>
<evidence type="ECO:0000313" key="2">
    <source>
        <dbReference type="Proteomes" id="UP000198280"/>
    </source>
</evidence>
<gene>
    <name evidence="1" type="ORF">SAMN05216252_13553</name>
</gene>
<dbReference type="EMBL" id="FZOF01000035">
    <property type="protein sequence ID" value="SNT53584.1"/>
    <property type="molecule type" value="Genomic_DNA"/>
</dbReference>